<evidence type="ECO:0000256" key="6">
    <source>
        <dbReference type="ARBA" id="ARBA00023136"/>
    </source>
</evidence>
<dbReference type="PANTHER" id="PTHR43266:SF2">
    <property type="entry name" value="MAJOR FACILITATOR SUPERFAMILY (MFS) PROFILE DOMAIN-CONTAINING PROTEIN"/>
    <property type="match status" value="1"/>
</dbReference>
<evidence type="ECO:0000256" key="7">
    <source>
        <dbReference type="SAM" id="MobiDB-lite"/>
    </source>
</evidence>
<reference evidence="9 10" key="1">
    <citation type="submission" date="2020-08" db="EMBL/GenBank/DDBJ databases">
        <title>Genomic Encyclopedia of Type Strains, Phase IV (KMG-IV): sequencing the most valuable type-strain genomes for metagenomic binning, comparative biology and taxonomic classification.</title>
        <authorList>
            <person name="Goeker M."/>
        </authorList>
    </citation>
    <scope>NUCLEOTIDE SEQUENCE [LARGE SCALE GENOMIC DNA]</scope>
    <source>
        <strain evidence="9 10">DSM 25897</strain>
    </source>
</reference>
<evidence type="ECO:0000256" key="4">
    <source>
        <dbReference type="ARBA" id="ARBA00022692"/>
    </source>
</evidence>
<evidence type="ECO:0000256" key="8">
    <source>
        <dbReference type="SAM" id="Phobius"/>
    </source>
</evidence>
<feature type="transmembrane region" description="Helical" evidence="8">
    <location>
        <begin position="177"/>
        <end position="194"/>
    </location>
</feature>
<accession>A0A7W8DDZ2</accession>
<sequence length="332" mass="35958">MASNQFTLLKQRRFLPFFLTQALGAFNDNVFKNALVIMIAFKVAGLSSDDINFWSNLAAGLFILPFFLFSANAGQWAEKFEKSRSIRWIKLLEIFIMCMAAVGFWLESVPFLLGVLFLMGLQSTLFGPIKYSILPQHLRPEELVGGNALVEAGTFLTILLGTLLGGVLMAGFDHGPLLVSATVIVFAVLGWWASHGIPEAPPTAPDLRLNWNPLTETVRNLGFLRGNRTVLNAVLGVSWFWFFGAAPCPPAAALPRPCRGGRHRAGARRAGQREHAGGDGARPARRGRLIAAQPTQPASTNNASTASHSSRMRQTRLIASRSSSRAGGAGCA</sequence>
<feature type="region of interest" description="Disordered" evidence="7">
    <location>
        <begin position="257"/>
        <end position="332"/>
    </location>
</feature>
<comment type="caution">
    <text evidence="9">The sequence shown here is derived from an EMBL/GenBank/DDBJ whole genome shotgun (WGS) entry which is preliminary data.</text>
</comment>
<feature type="compositionally biased region" description="Low complexity" evidence="7">
    <location>
        <begin position="298"/>
        <end position="309"/>
    </location>
</feature>
<feature type="transmembrane region" description="Helical" evidence="8">
    <location>
        <begin position="51"/>
        <end position="73"/>
    </location>
</feature>
<evidence type="ECO:0000256" key="5">
    <source>
        <dbReference type="ARBA" id="ARBA00022989"/>
    </source>
</evidence>
<dbReference type="GO" id="GO:0005886">
    <property type="term" value="C:plasma membrane"/>
    <property type="evidence" value="ECO:0007669"/>
    <property type="project" value="UniProtKB-SubCell"/>
</dbReference>
<protein>
    <submittedName>
        <fullName evidence="9">MFS family permease</fullName>
    </submittedName>
</protein>
<keyword evidence="10" id="KW-1185">Reference proteome</keyword>
<dbReference type="GO" id="GO:0022857">
    <property type="term" value="F:transmembrane transporter activity"/>
    <property type="evidence" value="ECO:0007669"/>
    <property type="project" value="InterPro"/>
</dbReference>
<comment type="subcellular location">
    <subcellularLocation>
        <location evidence="1">Cell membrane</location>
        <topology evidence="1">Multi-pass membrane protein</topology>
    </subcellularLocation>
</comment>
<gene>
    <name evidence="9" type="ORF">HNQ58_001351</name>
</gene>
<dbReference type="InterPro" id="IPR011701">
    <property type="entry name" value="MFS"/>
</dbReference>
<evidence type="ECO:0000256" key="3">
    <source>
        <dbReference type="ARBA" id="ARBA00022475"/>
    </source>
</evidence>
<proteinExistence type="predicted"/>
<feature type="transmembrane region" description="Helical" evidence="8">
    <location>
        <begin position="230"/>
        <end position="254"/>
    </location>
</feature>
<evidence type="ECO:0000313" key="10">
    <source>
        <dbReference type="Proteomes" id="UP000519004"/>
    </source>
</evidence>
<dbReference type="Gene3D" id="1.20.1250.20">
    <property type="entry name" value="MFS general substrate transporter like domains"/>
    <property type="match status" value="1"/>
</dbReference>
<dbReference type="EMBL" id="JACHHX010000007">
    <property type="protein sequence ID" value="MBB5015453.1"/>
    <property type="molecule type" value="Genomic_DNA"/>
</dbReference>
<evidence type="ECO:0000256" key="2">
    <source>
        <dbReference type="ARBA" id="ARBA00022448"/>
    </source>
</evidence>
<feature type="transmembrane region" description="Helical" evidence="8">
    <location>
        <begin position="148"/>
        <end position="170"/>
    </location>
</feature>
<dbReference type="PANTHER" id="PTHR43266">
    <property type="entry name" value="MACROLIDE-EFFLUX PROTEIN"/>
    <property type="match status" value="1"/>
</dbReference>
<keyword evidence="6 8" id="KW-0472">Membrane</keyword>
<dbReference type="InterPro" id="IPR036259">
    <property type="entry name" value="MFS_trans_sf"/>
</dbReference>
<dbReference type="AlphaFoldDB" id="A0A7W8DDZ2"/>
<dbReference type="Proteomes" id="UP000519004">
    <property type="component" value="Unassembled WGS sequence"/>
</dbReference>
<name>A0A7W8DDZ2_9GAMM</name>
<evidence type="ECO:0000313" key="9">
    <source>
        <dbReference type="EMBL" id="MBB5015453.1"/>
    </source>
</evidence>
<keyword evidence="3" id="KW-1003">Cell membrane</keyword>
<keyword evidence="5 8" id="KW-1133">Transmembrane helix</keyword>
<keyword evidence="4 8" id="KW-0812">Transmembrane</keyword>
<feature type="transmembrane region" description="Helical" evidence="8">
    <location>
        <begin position="94"/>
        <end position="121"/>
    </location>
</feature>
<dbReference type="Pfam" id="PF07690">
    <property type="entry name" value="MFS_1"/>
    <property type="match status" value="1"/>
</dbReference>
<organism evidence="9 10">
    <name type="scientific">Rehaibacterium terrae</name>
    <dbReference type="NCBI Taxonomy" id="1341696"/>
    <lineage>
        <taxon>Bacteria</taxon>
        <taxon>Pseudomonadati</taxon>
        <taxon>Pseudomonadota</taxon>
        <taxon>Gammaproteobacteria</taxon>
        <taxon>Lysobacterales</taxon>
        <taxon>Lysobacteraceae</taxon>
        <taxon>Rehaibacterium</taxon>
    </lineage>
</organism>
<dbReference type="SUPFAM" id="SSF103473">
    <property type="entry name" value="MFS general substrate transporter"/>
    <property type="match status" value="1"/>
</dbReference>
<evidence type="ECO:0000256" key="1">
    <source>
        <dbReference type="ARBA" id="ARBA00004651"/>
    </source>
</evidence>
<keyword evidence="2" id="KW-0813">Transport</keyword>